<comment type="caution">
    <text evidence="3">The sequence shown here is derived from an EMBL/GenBank/DDBJ whole genome shotgun (WGS) entry which is preliminary data.</text>
</comment>
<comment type="similarity">
    <text evidence="1">Belongs to the sulfur carrier protein TusA family.</text>
</comment>
<evidence type="ECO:0000313" key="4">
    <source>
        <dbReference type="Proteomes" id="UP000628984"/>
    </source>
</evidence>
<evidence type="ECO:0000313" key="3">
    <source>
        <dbReference type="EMBL" id="GGW28444.1"/>
    </source>
</evidence>
<evidence type="ECO:0000256" key="1">
    <source>
        <dbReference type="ARBA" id="ARBA00008984"/>
    </source>
</evidence>
<dbReference type="Proteomes" id="UP000628984">
    <property type="component" value="Unassembled WGS sequence"/>
</dbReference>
<reference evidence="3" key="1">
    <citation type="journal article" date="2014" name="Int. J. Syst. Evol. Microbiol.">
        <title>Complete genome sequence of Corynebacterium casei LMG S-19264T (=DSM 44701T), isolated from a smear-ripened cheese.</title>
        <authorList>
            <consortium name="US DOE Joint Genome Institute (JGI-PGF)"/>
            <person name="Walter F."/>
            <person name="Albersmeier A."/>
            <person name="Kalinowski J."/>
            <person name="Ruckert C."/>
        </authorList>
    </citation>
    <scope>NUCLEOTIDE SEQUENCE</scope>
    <source>
        <strain evidence="3">KCTC 23714</strain>
    </source>
</reference>
<organism evidence="3 4">
    <name type="scientific">Gemmobacter lanyuensis</name>
    <dbReference type="NCBI Taxonomy" id="1054497"/>
    <lineage>
        <taxon>Bacteria</taxon>
        <taxon>Pseudomonadati</taxon>
        <taxon>Pseudomonadota</taxon>
        <taxon>Alphaproteobacteria</taxon>
        <taxon>Rhodobacterales</taxon>
        <taxon>Paracoccaceae</taxon>
        <taxon>Gemmobacter</taxon>
    </lineage>
</organism>
<dbReference type="Gene3D" id="3.30.110.40">
    <property type="entry name" value="TusA-like domain"/>
    <property type="match status" value="1"/>
</dbReference>
<dbReference type="EMBL" id="BMYQ01000003">
    <property type="protein sequence ID" value="GGW28444.1"/>
    <property type="molecule type" value="Genomic_DNA"/>
</dbReference>
<dbReference type="SUPFAM" id="SSF64307">
    <property type="entry name" value="SirA-like"/>
    <property type="match status" value="1"/>
</dbReference>
<dbReference type="CDD" id="cd00291">
    <property type="entry name" value="SirA_YedF_YeeD"/>
    <property type="match status" value="1"/>
</dbReference>
<dbReference type="AlphaFoldDB" id="A0A918IRE2"/>
<dbReference type="PROSITE" id="PS01148">
    <property type="entry name" value="UPF0033"/>
    <property type="match status" value="1"/>
</dbReference>
<sequence length="82" mass="8840">MEFDTDLDCEGLLCPLPVLRARKRLLGLPAGQVLRVRATDRMAAVDLPHFCGQTGHVYLGSEPLGAATAHFIKVGQIEKTPG</sequence>
<evidence type="ECO:0000259" key="2">
    <source>
        <dbReference type="PROSITE" id="PS01148"/>
    </source>
</evidence>
<proteinExistence type="inferred from homology"/>
<accession>A0A918IRE2</accession>
<name>A0A918IRE2_9RHOB</name>
<dbReference type="RefSeq" id="WP_189633360.1">
    <property type="nucleotide sequence ID" value="NZ_BMYQ01000003.1"/>
</dbReference>
<keyword evidence="4" id="KW-1185">Reference proteome</keyword>
<gene>
    <name evidence="3" type="ORF">GCM10011452_16450</name>
</gene>
<dbReference type="InterPro" id="IPR001455">
    <property type="entry name" value="TusA-like"/>
</dbReference>
<feature type="domain" description="UPF0033" evidence="2">
    <location>
        <begin position="7"/>
        <end position="31"/>
    </location>
</feature>
<dbReference type="InterPro" id="IPR036868">
    <property type="entry name" value="TusA-like_sf"/>
</dbReference>
<reference evidence="3" key="2">
    <citation type="submission" date="2020-09" db="EMBL/GenBank/DDBJ databases">
        <authorList>
            <person name="Sun Q."/>
            <person name="Kim S."/>
        </authorList>
    </citation>
    <scope>NUCLEOTIDE SEQUENCE</scope>
    <source>
        <strain evidence="3">KCTC 23714</strain>
    </source>
</reference>
<dbReference type="Pfam" id="PF01206">
    <property type="entry name" value="TusA"/>
    <property type="match status" value="1"/>
</dbReference>
<dbReference type="PANTHER" id="PTHR33279:SF6">
    <property type="entry name" value="SULFUR CARRIER PROTEIN YEDF-RELATED"/>
    <property type="match status" value="1"/>
</dbReference>
<dbReference type="PANTHER" id="PTHR33279">
    <property type="entry name" value="SULFUR CARRIER PROTEIN YEDF-RELATED"/>
    <property type="match status" value="1"/>
</dbReference>
<protein>
    <recommendedName>
        <fullName evidence="2">UPF0033 domain-containing protein</fullName>
    </recommendedName>
</protein>